<evidence type="ECO:0000256" key="1">
    <source>
        <dbReference type="SAM" id="Phobius"/>
    </source>
</evidence>
<keyword evidence="1" id="KW-0812">Transmembrane</keyword>
<organism evidence="2 3">
    <name type="scientific">Gordonia amicalis</name>
    <dbReference type="NCBI Taxonomy" id="89053"/>
    <lineage>
        <taxon>Bacteria</taxon>
        <taxon>Bacillati</taxon>
        <taxon>Actinomycetota</taxon>
        <taxon>Actinomycetes</taxon>
        <taxon>Mycobacteriales</taxon>
        <taxon>Gordoniaceae</taxon>
        <taxon>Gordonia</taxon>
    </lineage>
</organism>
<dbReference type="AlphaFoldDB" id="A0AAE4UAK5"/>
<dbReference type="Proteomes" id="UP001185922">
    <property type="component" value="Unassembled WGS sequence"/>
</dbReference>
<keyword evidence="1" id="KW-1133">Transmembrane helix</keyword>
<evidence type="ECO:0000313" key="2">
    <source>
        <dbReference type="EMBL" id="MDV6314731.1"/>
    </source>
</evidence>
<accession>A0AAE4UAK5</accession>
<dbReference type="RefSeq" id="WP_317510428.1">
    <property type="nucleotide sequence ID" value="NZ_JAWLKH010000052.1"/>
</dbReference>
<protein>
    <recommendedName>
        <fullName evidence="4">DUF2254 domain-containing protein</fullName>
    </recommendedName>
</protein>
<feature type="transmembrane region" description="Helical" evidence="1">
    <location>
        <begin position="144"/>
        <end position="166"/>
    </location>
</feature>
<feature type="transmembrane region" description="Helical" evidence="1">
    <location>
        <begin position="26"/>
        <end position="43"/>
    </location>
</feature>
<feature type="transmembrane region" description="Helical" evidence="1">
    <location>
        <begin position="63"/>
        <end position="90"/>
    </location>
</feature>
<feature type="transmembrane region" description="Helical" evidence="1">
    <location>
        <begin position="111"/>
        <end position="132"/>
    </location>
</feature>
<evidence type="ECO:0008006" key="4">
    <source>
        <dbReference type="Google" id="ProtNLM"/>
    </source>
</evidence>
<proteinExistence type="predicted"/>
<gene>
    <name evidence="2" type="ORF">R3Q15_23160</name>
</gene>
<sequence length="176" mass="19180">MASPHKTPLFRFGLARKLQHSWVRHRWADLLVALLIIAAWLLAGKQEWIPLGLEDVAPPQRQATYQVIATIAGTMAGFTLTSVSVLVNLLRTPMSTIDRLLPDSDKGRVGNAVIGVLPSLALLFASALVGILGDSSTPRGHWWIQAFVGTALVLSVLALARVIWVLRRLLDTSTMS</sequence>
<comment type="caution">
    <text evidence="2">The sequence shown here is derived from an EMBL/GenBank/DDBJ whole genome shotgun (WGS) entry which is preliminary data.</text>
</comment>
<reference evidence="2" key="1">
    <citation type="submission" date="2023-10" db="EMBL/GenBank/DDBJ databases">
        <title>Development of a sustainable strategy for remediation of hydrocarbon-contaminated territories based on the waste exchange concept.</title>
        <authorList>
            <person name="Krivoruchko A."/>
        </authorList>
    </citation>
    <scope>NUCLEOTIDE SEQUENCE</scope>
    <source>
        <strain evidence="2">IEGM 1279</strain>
    </source>
</reference>
<keyword evidence="1" id="KW-0472">Membrane</keyword>
<dbReference type="EMBL" id="JAWLKH010000052">
    <property type="protein sequence ID" value="MDV6314731.1"/>
    <property type="molecule type" value="Genomic_DNA"/>
</dbReference>
<evidence type="ECO:0000313" key="3">
    <source>
        <dbReference type="Proteomes" id="UP001185922"/>
    </source>
</evidence>
<name>A0AAE4UAK5_9ACTN</name>